<feature type="transmembrane region" description="Helical" evidence="2">
    <location>
        <begin position="20"/>
        <end position="43"/>
    </location>
</feature>
<organism evidence="3 4">
    <name type="scientific">Miscanthus lutarioriparius</name>
    <dbReference type="NCBI Taxonomy" id="422564"/>
    <lineage>
        <taxon>Eukaryota</taxon>
        <taxon>Viridiplantae</taxon>
        <taxon>Streptophyta</taxon>
        <taxon>Embryophyta</taxon>
        <taxon>Tracheophyta</taxon>
        <taxon>Spermatophyta</taxon>
        <taxon>Magnoliopsida</taxon>
        <taxon>Liliopsida</taxon>
        <taxon>Poales</taxon>
        <taxon>Poaceae</taxon>
        <taxon>PACMAD clade</taxon>
        <taxon>Panicoideae</taxon>
        <taxon>Andropogonodae</taxon>
        <taxon>Andropogoneae</taxon>
        <taxon>Saccharinae</taxon>
        <taxon>Miscanthus</taxon>
    </lineage>
</organism>
<evidence type="ECO:0000313" key="4">
    <source>
        <dbReference type="Proteomes" id="UP000604825"/>
    </source>
</evidence>
<evidence type="ECO:0000256" key="1">
    <source>
        <dbReference type="SAM" id="MobiDB-lite"/>
    </source>
</evidence>
<dbReference type="Proteomes" id="UP000604825">
    <property type="component" value="Unassembled WGS sequence"/>
</dbReference>
<evidence type="ECO:0000256" key="2">
    <source>
        <dbReference type="SAM" id="Phobius"/>
    </source>
</evidence>
<proteinExistence type="predicted"/>
<keyword evidence="2" id="KW-0472">Membrane</keyword>
<dbReference type="EMBL" id="CAJGYO010000008">
    <property type="protein sequence ID" value="CAD6252048.1"/>
    <property type="molecule type" value="Genomic_DNA"/>
</dbReference>
<accession>A0A811Q7Q2</accession>
<feature type="region of interest" description="Disordered" evidence="1">
    <location>
        <begin position="90"/>
        <end position="114"/>
    </location>
</feature>
<keyword evidence="2" id="KW-0812">Transmembrane</keyword>
<protein>
    <submittedName>
        <fullName evidence="3">Uncharacterized protein</fullName>
    </submittedName>
</protein>
<reference evidence="3" key="1">
    <citation type="submission" date="2020-10" db="EMBL/GenBank/DDBJ databases">
        <authorList>
            <person name="Han B."/>
            <person name="Lu T."/>
            <person name="Zhao Q."/>
            <person name="Huang X."/>
            <person name="Zhao Y."/>
        </authorList>
    </citation>
    <scope>NUCLEOTIDE SEQUENCE</scope>
</reference>
<sequence>MGYVLSAVARVLELPTAWGAAWEMALLAGPLWAAALLGLLLGWAWRPRWAAGLVVATADGGSAAAAAAQAPAQPPFATLDFWKAHLPPVSAPRSATPAPLCSRGRTTRTPCKGM</sequence>
<comment type="caution">
    <text evidence="3">The sequence shown here is derived from an EMBL/GenBank/DDBJ whole genome shotgun (WGS) entry which is preliminary data.</text>
</comment>
<gene>
    <name evidence="3" type="ORF">NCGR_LOCUS35777</name>
</gene>
<keyword evidence="2" id="KW-1133">Transmembrane helix</keyword>
<keyword evidence="4" id="KW-1185">Reference proteome</keyword>
<evidence type="ECO:0000313" key="3">
    <source>
        <dbReference type="EMBL" id="CAD6252048.1"/>
    </source>
</evidence>
<dbReference type="AlphaFoldDB" id="A0A811Q7Q2"/>
<name>A0A811Q7Q2_9POAL</name>